<proteinExistence type="predicted"/>
<gene>
    <name evidence="1" type="ORF">Cpir12675_006861</name>
</gene>
<evidence type="ECO:0000313" key="1">
    <source>
        <dbReference type="EMBL" id="KAL1886914.1"/>
    </source>
</evidence>
<comment type="caution">
    <text evidence="1">The sequence shown here is derived from an EMBL/GenBank/DDBJ whole genome shotgun (WGS) entry which is preliminary data.</text>
</comment>
<protein>
    <submittedName>
        <fullName evidence="1">Uncharacterized protein</fullName>
    </submittedName>
</protein>
<name>A0ABR3YF32_9PEZI</name>
<dbReference type="Proteomes" id="UP001583280">
    <property type="component" value="Unassembled WGS sequence"/>
</dbReference>
<evidence type="ECO:0000313" key="2">
    <source>
        <dbReference type="Proteomes" id="UP001583280"/>
    </source>
</evidence>
<organism evidence="1 2">
    <name type="scientific">Ceratocystis pirilliformis</name>
    <dbReference type="NCBI Taxonomy" id="259994"/>
    <lineage>
        <taxon>Eukaryota</taxon>
        <taxon>Fungi</taxon>
        <taxon>Dikarya</taxon>
        <taxon>Ascomycota</taxon>
        <taxon>Pezizomycotina</taxon>
        <taxon>Sordariomycetes</taxon>
        <taxon>Hypocreomycetidae</taxon>
        <taxon>Microascales</taxon>
        <taxon>Ceratocystidaceae</taxon>
        <taxon>Ceratocystis</taxon>
    </lineage>
</organism>
<keyword evidence="2" id="KW-1185">Reference proteome</keyword>
<accession>A0ABR3YF32</accession>
<reference evidence="1 2" key="1">
    <citation type="journal article" date="2024" name="IMA Fungus">
        <title>IMA Genome - F19 : A genome assembly and annotation guide to empower mycologists, including annotated draft genome sequences of Ceratocystis pirilliformis, Diaporthe australafricana, Fusarium ophioides, Paecilomyces lecythidis, and Sporothrix stenoceras.</title>
        <authorList>
            <person name="Aylward J."/>
            <person name="Wilson A.M."/>
            <person name="Visagie C.M."/>
            <person name="Spraker J."/>
            <person name="Barnes I."/>
            <person name="Buitendag C."/>
            <person name="Ceriani C."/>
            <person name="Del Mar Angel L."/>
            <person name="du Plessis D."/>
            <person name="Fuchs T."/>
            <person name="Gasser K."/>
            <person name="Kramer D."/>
            <person name="Li W."/>
            <person name="Munsamy K."/>
            <person name="Piso A."/>
            <person name="Price J.L."/>
            <person name="Sonnekus B."/>
            <person name="Thomas C."/>
            <person name="van der Nest A."/>
            <person name="van Dijk A."/>
            <person name="van Heerden A."/>
            <person name="van Vuuren N."/>
            <person name="Yilmaz N."/>
            <person name="Duong T.A."/>
            <person name="van der Merwe N.A."/>
            <person name="Wingfield M.J."/>
            <person name="Wingfield B.D."/>
        </authorList>
    </citation>
    <scope>NUCLEOTIDE SEQUENCE [LARGE SCALE GENOMIC DNA]</scope>
    <source>
        <strain evidence="1 2">CMW 12675</strain>
    </source>
</reference>
<sequence>MPKILVPELQDGNAVVDPTAIKQAILDTELPAIDEVPYSEWSEEFQKAIIITKASALFDSSKMEYQISQLLVAEKTRIKELKRCAPRIPFKKKDTHPEMLCIIHERSQNSKVATAVAAFLEITSQRLTSLEDLARLILYLQPV</sequence>
<dbReference type="EMBL" id="JAWDJO010000397">
    <property type="protein sequence ID" value="KAL1886914.1"/>
    <property type="molecule type" value="Genomic_DNA"/>
</dbReference>